<accession>A0A1Z5RMZ9</accession>
<organism evidence="2 3">
    <name type="scientific">Sorghum bicolor</name>
    <name type="common">Sorghum</name>
    <name type="synonym">Sorghum vulgare</name>
    <dbReference type="NCBI Taxonomy" id="4558"/>
    <lineage>
        <taxon>Eukaryota</taxon>
        <taxon>Viridiplantae</taxon>
        <taxon>Streptophyta</taxon>
        <taxon>Embryophyta</taxon>
        <taxon>Tracheophyta</taxon>
        <taxon>Spermatophyta</taxon>
        <taxon>Magnoliopsida</taxon>
        <taxon>Liliopsida</taxon>
        <taxon>Poales</taxon>
        <taxon>Poaceae</taxon>
        <taxon>PACMAD clade</taxon>
        <taxon>Panicoideae</taxon>
        <taxon>Andropogonodae</taxon>
        <taxon>Andropogoneae</taxon>
        <taxon>Sorghinae</taxon>
        <taxon>Sorghum</taxon>
    </lineage>
</organism>
<dbReference type="Proteomes" id="UP000000768">
    <property type="component" value="Chromosome 4"/>
</dbReference>
<name>A0A1Z5RMZ9_SORBI</name>
<proteinExistence type="predicted"/>
<protein>
    <submittedName>
        <fullName evidence="2">Uncharacterized protein</fullName>
    </submittedName>
</protein>
<evidence type="ECO:0000256" key="1">
    <source>
        <dbReference type="SAM" id="MobiDB-lite"/>
    </source>
</evidence>
<dbReference type="InParanoid" id="A0A1Z5RMZ9"/>
<dbReference type="AlphaFoldDB" id="A0A1Z5RMZ9"/>
<evidence type="ECO:0000313" key="2">
    <source>
        <dbReference type="EMBL" id="OQU84845.1"/>
    </source>
</evidence>
<dbReference type="EMBL" id="CM000763">
    <property type="protein sequence ID" value="OQU84845.1"/>
    <property type="molecule type" value="Genomic_DNA"/>
</dbReference>
<reference evidence="2 3" key="1">
    <citation type="journal article" date="2009" name="Nature">
        <title>The Sorghum bicolor genome and the diversification of grasses.</title>
        <authorList>
            <person name="Paterson A.H."/>
            <person name="Bowers J.E."/>
            <person name="Bruggmann R."/>
            <person name="Dubchak I."/>
            <person name="Grimwood J."/>
            <person name="Gundlach H."/>
            <person name="Haberer G."/>
            <person name="Hellsten U."/>
            <person name="Mitros T."/>
            <person name="Poliakov A."/>
            <person name="Schmutz J."/>
            <person name="Spannagl M."/>
            <person name="Tang H."/>
            <person name="Wang X."/>
            <person name="Wicker T."/>
            <person name="Bharti A.K."/>
            <person name="Chapman J."/>
            <person name="Feltus F.A."/>
            <person name="Gowik U."/>
            <person name="Grigoriev I.V."/>
            <person name="Lyons E."/>
            <person name="Maher C.A."/>
            <person name="Martis M."/>
            <person name="Narechania A."/>
            <person name="Otillar R.P."/>
            <person name="Penning B.W."/>
            <person name="Salamov A.A."/>
            <person name="Wang Y."/>
            <person name="Zhang L."/>
            <person name="Carpita N.C."/>
            <person name="Freeling M."/>
            <person name="Gingle A.R."/>
            <person name="Hash C.T."/>
            <person name="Keller B."/>
            <person name="Klein P."/>
            <person name="Kresovich S."/>
            <person name="McCann M.C."/>
            <person name="Ming R."/>
            <person name="Peterson D.G."/>
            <person name="Mehboob-ur-Rahman"/>
            <person name="Ware D."/>
            <person name="Westhoff P."/>
            <person name="Mayer K.F."/>
            <person name="Messing J."/>
            <person name="Rokhsar D.S."/>
        </authorList>
    </citation>
    <scope>NUCLEOTIDE SEQUENCE [LARGE SCALE GENOMIC DNA]</scope>
    <source>
        <strain evidence="3">cv. BTx623</strain>
    </source>
</reference>
<evidence type="ECO:0000313" key="3">
    <source>
        <dbReference type="Proteomes" id="UP000000768"/>
    </source>
</evidence>
<gene>
    <name evidence="2" type="ORF">SORBI_3004G132150</name>
</gene>
<sequence length="131" mass="13975">MPKPRCLLSAPRRRPSQMPASTRTRPPRGMTVCWPRGHNPDTVTNAQTRLLVTVACLCLPPFILAALCPRRPLVPVLPPDAGLNALLHQHALPPSAPPRLLRSNPSSICPEPSSSLIPTAVAPGAAHAAWS</sequence>
<dbReference type="Gramene" id="OQU84845">
    <property type="protein sequence ID" value="OQU84845"/>
    <property type="gene ID" value="SORBI_3004G132150"/>
</dbReference>
<feature type="region of interest" description="Disordered" evidence="1">
    <location>
        <begin position="1"/>
        <end position="38"/>
    </location>
</feature>
<keyword evidence="3" id="KW-1185">Reference proteome</keyword>
<reference evidence="3" key="2">
    <citation type="journal article" date="2018" name="Plant J.">
        <title>The Sorghum bicolor reference genome: improved assembly, gene annotations, a transcriptome atlas, and signatures of genome organization.</title>
        <authorList>
            <person name="McCormick R.F."/>
            <person name="Truong S.K."/>
            <person name="Sreedasyam A."/>
            <person name="Jenkins J."/>
            <person name="Shu S."/>
            <person name="Sims D."/>
            <person name="Kennedy M."/>
            <person name="Amirebrahimi M."/>
            <person name="Weers B.D."/>
            <person name="McKinley B."/>
            <person name="Mattison A."/>
            <person name="Morishige D.T."/>
            <person name="Grimwood J."/>
            <person name="Schmutz J."/>
            <person name="Mullet J.E."/>
        </authorList>
    </citation>
    <scope>NUCLEOTIDE SEQUENCE [LARGE SCALE GENOMIC DNA]</scope>
    <source>
        <strain evidence="3">cv. BTx623</strain>
    </source>
</reference>